<feature type="signal peptide" evidence="3">
    <location>
        <begin position="1"/>
        <end position="16"/>
    </location>
</feature>
<reference evidence="5 6" key="1">
    <citation type="journal article" date="2018" name="Syst. Appl. Microbiol.">
        <title>Ereboglobus luteus gen. nov. sp. nov. from cockroach guts, and new insights into the oxygen relationship of the genera Opitutus and Didymococcus (Verrucomicrobia: Opitutaceae).</title>
        <authorList>
            <person name="Tegtmeier D."/>
            <person name="Belitz A."/>
            <person name="Radek R."/>
            <person name="Heimerl T."/>
            <person name="Brune A."/>
        </authorList>
    </citation>
    <scope>NUCLEOTIDE SEQUENCE [LARGE SCALE GENOMIC DNA]</scope>
    <source>
        <strain evidence="5 6">Ho45</strain>
    </source>
</reference>
<dbReference type="RefSeq" id="WP_161554647.1">
    <property type="nucleotide sequence ID" value="NZ_CP023004.1"/>
</dbReference>
<evidence type="ECO:0000256" key="3">
    <source>
        <dbReference type="SAM" id="SignalP"/>
    </source>
</evidence>
<dbReference type="InterPro" id="IPR001258">
    <property type="entry name" value="NHL_repeat"/>
</dbReference>
<evidence type="ECO:0000313" key="6">
    <source>
        <dbReference type="Proteomes" id="UP000244896"/>
    </source>
</evidence>
<keyword evidence="6" id="KW-1185">Reference proteome</keyword>
<keyword evidence="1" id="KW-0677">Repeat</keyword>
<evidence type="ECO:0000256" key="1">
    <source>
        <dbReference type="ARBA" id="ARBA00022737"/>
    </source>
</evidence>
<dbReference type="PANTHER" id="PTHR13833:SF71">
    <property type="entry name" value="NHL DOMAIN-CONTAINING PROTEIN"/>
    <property type="match status" value="1"/>
</dbReference>
<dbReference type="Pfam" id="PF18998">
    <property type="entry name" value="Flg_new_2"/>
    <property type="match status" value="1"/>
</dbReference>
<organism evidence="5 6">
    <name type="scientific">Ereboglobus luteus</name>
    <dbReference type="NCBI Taxonomy" id="1796921"/>
    <lineage>
        <taxon>Bacteria</taxon>
        <taxon>Pseudomonadati</taxon>
        <taxon>Verrucomicrobiota</taxon>
        <taxon>Opitutia</taxon>
        <taxon>Opitutales</taxon>
        <taxon>Opitutaceae</taxon>
        <taxon>Ereboglobus</taxon>
    </lineage>
</organism>
<protein>
    <recommendedName>
        <fullName evidence="4">Bacterial repeat domain-containing protein</fullName>
    </recommendedName>
</protein>
<feature type="chain" id="PRO_5015939690" description="Bacterial repeat domain-containing protein" evidence="3">
    <location>
        <begin position="17"/>
        <end position="643"/>
    </location>
</feature>
<dbReference type="SUPFAM" id="SSF48726">
    <property type="entry name" value="Immunoglobulin"/>
    <property type="match status" value="1"/>
</dbReference>
<dbReference type="KEGG" id="elut:CKA38_00970"/>
<gene>
    <name evidence="5" type="ORF">CKA38_00970</name>
</gene>
<keyword evidence="3" id="KW-0732">Signal</keyword>
<dbReference type="PANTHER" id="PTHR13833">
    <property type="match status" value="1"/>
</dbReference>
<proteinExistence type="predicted"/>
<dbReference type="EMBL" id="CP023004">
    <property type="protein sequence ID" value="AWI08023.1"/>
    <property type="molecule type" value="Genomic_DNA"/>
</dbReference>
<dbReference type="InterPro" id="IPR044060">
    <property type="entry name" value="Bacterial_rp_domain"/>
</dbReference>
<evidence type="ECO:0000259" key="4">
    <source>
        <dbReference type="Pfam" id="PF18998"/>
    </source>
</evidence>
<dbReference type="PROSITE" id="PS51125">
    <property type="entry name" value="NHL"/>
    <property type="match status" value="1"/>
</dbReference>
<dbReference type="InterPro" id="IPR036179">
    <property type="entry name" value="Ig-like_dom_sf"/>
</dbReference>
<name>A0A2U8DZI8_9BACT</name>
<dbReference type="Proteomes" id="UP000244896">
    <property type="component" value="Chromosome"/>
</dbReference>
<dbReference type="Gene3D" id="2.120.10.30">
    <property type="entry name" value="TolB, C-terminal domain"/>
    <property type="match status" value="3"/>
</dbReference>
<accession>A0A2U8DZI8</accession>
<evidence type="ECO:0000256" key="2">
    <source>
        <dbReference type="PROSITE-ProRule" id="PRU00504"/>
    </source>
</evidence>
<feature type="repeat" description="NHL" evidence="2">
    <location>
        <begin position="274"/>
        <end position="309"/>
    </location>
</feature>
<dbReference type="AlphaFoldDB" id="A0A2U8DZI8"/>
<sequence length="643" mass="67557">MALLPGLLLLTGSLIADPYFSRHPNDQTILAGKGATFTVDLGGVGYWDTVFYQWEYSNNGGYSWDEVPEYGSYYVSRSSTTDTLETTSTPPGFDGTLYRCRVSYPIDNIYSDTAFIFSDEALLTVNAEPYNIGRLPASQTAFEKEPVTLVARAGGQPAPVYQWQVSGDGGTSWHNIQGATRHSLTFTAGAGFHNGDMIRRIASNGIGSPAYSNTFTLNVIPAFFHTPAALALDDDGNLYVADSFRHVIYKVAPDLTATLFAGAVRKAALTDSSGTDARFNAPVALAFDTTGDLLVADSGNGAVRKITPEGEVNTVATGLASPGGIATTAGGNVLIADTDAHVIYEIDSHGELSTHAGLAGAPGFADATGDSARFRNPTQLHVDDNDDIFIADTGNHIIRTAAEDGSIITWAGYPGASGTANGNPATSARFDQPRGMASDTLGSLYVADTGNSTIRRITDLGYVLTIAGRARSAGFADGTGNTARFNRPSDIVFDGNKSLYVADTGNSVIRKVDLPTGKVVTLAIFKAGTTPPPPNTHVLTVIKGKGSGNYAEGERISLVANDPPSGTVFDGWMSINGGSFSNAKNTSTTFTMPANATSVYALYEPVNSGNSGVVTKKDAYGGGAPSLWFFAALTALIALRRRE</sequence>
<dbReference type="Pfam" id="PF01436">
    <property type="entry name" value="NHL"/>
    <property type="match status" value="1"/>
</dbReference>
<feature type="domain" description="Bacterial repeat" evidence="4">
    <location>
        <begin position="546"/>
        <end position="606"/>
    </location>
</feature>
<dbReference type="SUPFAM" id="SSF101898">
    <property type="entry name" value="NHL repeat"/>
    <property type="match status" value="1"/>
</dbReference>
<dbReference type="InterPro" id="IPR011042">
    <property type="entry name" value="6-blade_b-propeller_TolB-like"/>
</dbReference>
<evidence type="ECO:0000313" key="5">
    <source>
        <dbReference type="EMBL" id="AWI08023.1"/>
    </source>
</evidence>